<comment type="caution">
    <text evidence="2">The sequence shown here is derived from an EMBL/GenBank/DDBJ whole genome shotgun (WGS) entry which is preliminary data.</text>
</comment>
<accession>A0ABR1HST0</accession>
<dbReference type="Proteomes" id="UP001498476">
    <property type="component" value="Unassembled WGS sequence"/>
</dbReference>
<organism evidence="2 3">
    <name type="scientific">Neonectria punicea</name>
    <dbReference type="NCBI Taxonomy" id="979145"/>
    <lineage>
        <taxon>Eukaryota</taxon>
        <taxon>Fungi</taxon>
        <taxon>Dikarya</taxon>
        <taxon>Ascomycota</taxon>
        <taxon>Pezizomycotina</taxon>
        <taxon>Sordariomycetes</taxon>
        <taxon>Hypocreomycetidae</taxon>
        <taxon>Hypocreales</taxon>
        <taxon>Nectriaceae</taxon>
        <taxon>Neonectria</taxon>
    </lineage>
</organism>
<dbReference type="InterPro" id="IPR038305">
    <property type="entry name" value="HeLo_sf"/>
</dbReference>
<reference evidence="2 3" key="1">
    <citation type="journal article" date="2025" name="Microbiol. Resour. Announc.">
        <title>Draft genome sequences for Neonectria magnoliae and Neonectria punicea, canker pathogens of Liriodendron tulipifera and Acer saccharum in West Virginia.</title>
        <authorList>
            <person name="Petronek H.M."/>
            <person name="Kasson M.T."/>
            <person name="Metheny A.M."/>
            <person name="Stauder C.M."/>
            <person name="Lovett B."/>
            <person name="Lynch S.C."/>
            <person name="Garnas J.R."/>
            <person name="Kasson L.R."/>
            <person name="Stajich J.E."/>
        </authorList>
    </citation>
    <scope>NUCLEOTIDE SEQUENCE [LARGE SCALE GENOMIC DNA]</scope>
    <source>
        <strain evidence="2 3">NRRL 64653</strain>
    </source>
</reference>
<feature type="domain" description="Prion-inhibition and propagation HeLo" evidence="1">
    <location>
        <begin position="6"/>
        <end position="202"/>
    </location>
</feature>
<evidence type="ECO:0000313" key="3">
    <source>
        <dbReference type="Proteomes" id="UP001498476"/>
    </source>
</evidence>
<sequence length="288" mass="31273">MVEPFGVVSGAVGISSSFSACVDVFKYIKLSRRFGKDYQTSQLKLTLLQLRLSRWGEAVCVYEDPQLGNPSASEAELQAAKNVFLQILELFKDSNKISQKFGVRAGDDITGSTAAGSDVDSAALSVNNRMRDIANTRQRSASLLKLASWSIHHSAAFTTLISDIAELLSDLERLFPLPPTTQNRLLAVEATQTQTVEEMRVLATSSEGIDDVLHQTVKRVTGHEYKKINIDAGTDGAAINGNLYSDDYKGSDGGAASHLYEGIDIKGTTGLRVLNGNRYGGQDFFSRN</sequence>
<dbReference type="PANTHER" id="PTHR37542">
    <property type="entry name" value="HELO DOMAIN-CONTAINING PROTEIN-RELATED"/>
    <property type="match status" value="1"/>
</dbReference>
<dbReference type="InterPro" id="IPR029498">
    <property type="entry name" value="HeLo_dom"/>
</dbReference>
<dbReference type="Gene3D" id="1.20.120.1020">
    <property type="entry name" value="Prion-inhibition and propagation, HeLo domain"/>
    <property type="match status" value="1"/>
</dbReference>
<dbReference type="PANTHER" id="PTHR37542:SF3">
    <property type="entry name" value="PRION-INHIBITION AND PROPAGATION HELO DOMAIN-CONTAINING PROTEIN"/>
    <property type="match status" value="1"/>
</dbReference>
<name>A0ABR1HST0_9HYPO</name>
<keyword evidence="3" id="KW-1185">Reference proteome</keyword>
<dbReference type="Pfam" id="PF14479">
    <property type="entry name" value="HeLo"/>
    <property type="match status" value="1"/>
</dbReference>
<evidence type="ECO:0000259" key="1">
    <source>
        <dbReference type="Pfam" id="PF14479"/>
    </source>
</evidence>
<gene>
    <name evidence="2" type="ORF">QQX98_000629</name>
</gene>
<protein>
    <recommendedName>
        <fullName evidence="1">Prion-inhibition and propagation HeLo domain-containing protein</fullName>
    </recommendedName>
</protein>
<evidence type="ECO:0000313" key="2">
    <source>
        <dbReference type="EMBL" id="KAK7424019.1"/>
    </source>
</evidence>
<dbReference type="EMBL" id="JAZAVJ010000006">
    <property type="protein sequence ID" value="KAK7424019.1"/>
    <property type="molecule type" value="Genomic_DNA"/>
</dbReference>
<proteinExistence type="predicted"/>